<proteinExistence type="predicted"/>
<dbReference type="PANTHER" id="PTHR37946:SF1">
    <property type="entry name" value="SLL1969 PROTEIN"/>
    <property type="match status" value="1"/>
</dbReference>
<dbReference type="KEGG" id="prw:PsycPRwf_0514"/>
<sequence length="474" mass="52269">MSLYGSGLMINPTSPSSAMPISHQSSALTTNYPLQADNDQLDERAWQDPELSLRDFVAGISQLAVMGVIETTGIAEAIHREIVLRPLGLLNHRYGDLWYKGISGRVYQVVKGITSIVGHSLAMGLKQYSQLMHHTKPHPLPNTLSMVVNVINGVMGDHLVSNNNPLALPMTLYGVDGHHKYTKPILSKRTGADESLSKLGNTTQTVYTNQRIKGRVIIILHGLCMGYINWQPDDDASLGRRVIKNLPASTVLYLNYNTGQRISTNGRQFSQLLEMLITQYPDITQIDLIGHSMGGLVSRSALYYGSEQQHNWVNKVQKLITLGSPHHGALLERIGDVVQQSIGKLPFAGSLAKLGDIRSMGIIDLRHGSVRDEDWQSLQTRSVLPDSERHVTPLPQHIKAYFLAGSLSEEGQASKVSDLLGDGLVNINSALGEHTTEHTLAVPKERKAVFYGVGHMSLMFDKQVLDKTVEWLVK</sequence>
<accession>A5WCS8</accession>
<dbReference type="eggNOG" id="COG1075">
    <property type="taxonomic scope" value="Bacteria"/>
</dbReference>
<dbReference type="EMBL" id="CP000713">
    <property type="protein sequence ID" value="ABQ93469.1"/>
    <property type="molecule type" value="Genomic_DNA"/>
</dbReference>
<dbReference type="Gene3D" id="3.40.50.1820">
    <property type="entry name" value="alpha/beta hydrolase"/>
    <property type="match status" value="1"/>
</dbReference>
<feature type="domain" description="GPI inositol-deacylase PGAP1-like alpha/beta" evidence="1">
    <location>
        <begin position="212"/>
        <end position="382"/>
    </location>
</feature>
<dbReference type="AlphaFoldDB" id="A5WCS8"/>
<dbReference type="GO" id="GO:0016788">
    <property type="term" value="F:hydrolase activity, acting on ester bonds"/>
    <property type="evidence" value="ECO:0007669"/>
    <property type="project" value="InterPro"/>
</dbReference>
<dbReference type="InterPro" id="IPR012908">
    <property type="entry name" value="PGAP1-ab_dom-like"/>
</dbReference>
<gene>
    <name evidence="2" type="ordered locus">PsycPRwf_0514</name>
</gene>
<dbReference type="InterPro" id="IPR029058">
    <property type="entry name" value="AB_hydrolase_fold"/>
</dbReference>
<dbReference type="PANTHER" id="PTHR37946">
    <property type="entry name" value="SLL1969 PROTEIN"/>
    <property type="match status" value="1"/>
</dbReference>
<protein>
    <submittedName>
        <fullName evidence="2">PGAP1 family protein</fullName>
    </submittedName>
</protein>
<reference evidence="2" key="1">
    <citation type="submission" date="2007-05" db="EMBL/GenBank/DDBJ databases">
        <title>Complete sequence of chromosome of Psychrobacter sp. PRwf-1.</title>
        <authorList>
            <consortium name="US DOE Joint Genome Institute"/>
            <person name="Copeland A."/>
            <person name="Lucas S."/>
            <person name="Lapidus A."/>
            <person name="Barry K."/>
            <person name="Detter J.C."/>
            <person name="Glavina del Rio T."/>
            <person name="Hammon N."/>
            <person name="Israni S."/>
            <person name="Dalin E."/>
            <person name="Tice H."/>
            <person name="Pitluck S."/>
            <person name="Chain P."/>
            <person name="Malfatti S."/>
            <person name="Shin M."/>
            <person name="Vergez L."/>
            <person name="Schmutz J."/>
            <person name="Larimer F."/>
            <person name="Land M."/>
            <person name="Hauser L."/>
            <person name="Kyrpides N."/>
            <person name="Kim E."/>
            <person name="Tiedje J."/>
            <person name="Richardson P."/>
        </authorList>
    </citation>
    <scope>NUCLEOTIDE SEQUENCE [LARGE SCALE GENOMIC DNA]</scope>
    <source>
        <strain evidence="2">PRwf-1</strain>
    </source>
</reference>
<evidence type="ECO:0000259" key="1">
    <source>
        <dbReference type="Pfam" id="PF07819"/>
    </source>
</evidence>
<dbReference type="STRING" id="349106.PsycPRwf_0514"/>
<organism evidence="2">
    <name type="scientific">Psychrobacter sp. (strain PRwf-1)</name>
    <dbReference type="NCBI Taxonomy" id="349106"/>
    <lineage>
        <taxon>Bacteria</taxon>
        <taxon>Pseudomonadati</taxon>
        <taxon>Pseudomonadota</taxon>
        <taxon>Gammaproteobacteria</taxon>
        <taxon>Moraxellales</taxon>
        <taxon>Moraxellaceae</taxon>
        <taxon>Psychrobacter</taxon>
    </lineage>
</organism>
<dbReference type="HOGENOM" id="CLU_049416_0_0_6"/>
<dbReference type="ESTHER" id="9gamm-q1udv6">
    <property type="family name" value="PGAP1"/>
</dbReference>
<name>A5WCS8_PSYWF</name>
<dbReference type="Pfam" id="PF07819">
    <property type="entry name" value="PGAP1"/>
    <property type="match status" value="1"/>
</dbReference>
<dbReference type="SUPFAM" id="SSF53474">
    <property type="entry name" value="alpha/beta-Hydrolases"/>
    <property type="match status" value="1"/>
</dbReference>
<evidence type="ECO:0000313" key="2">
    <source>
        <dbReference type="EMBL" id="ABQ93469.1"/>
    </source>
</evidence>